<protein>
    <submittedName>
        <fullName evidence="1">Uncharacterized protein</fullName>
    </submittedName>
</protein>
<evidence type="ECO:0000313" key="2">
    <source>
        <dbReference type="Proteomes" id="UP000242715"/>
    </source>
</evidence>
<dbReference type="EMBL" id="DF973434">
    <property type="protein sequence ID" value="GAU30747.1"/>
    <property type="molecule type" value="Genomic_DNA"/>
</dbReference>
<organism evidence="1 2">
    <name type="scientific">Trifolium subterraneum</name>
    <name type="common">Subterranean clover</name>
    <dbReference type="NCBI Taxonomy" id="3900"/>
    <lineage>
        <taxon>Eukaryota</taxon>
        <taxon>Viridiplantae</taxon>
        <taxon>Streptophyta</taxon>
        <taxon>Embryophyta</taxon>
        <taxon>Tracheophyta</taxon>
        <taxon>Spermatophyta</taxon>
        <taxon>Magnoliopsida</taxon>
        <taxon>eudicotyledons</taxon>
        <taxon>Gunneridae</taxon>
        <taxon>Pentapetalae</taxon>
        <taxon>rosids</taxon>
        <taxon>fabids</taxon>
        <taxon>Fabales</taxon>
        <taxon>Fabaceae</taxon>
        <taxon>Papilionoideae</taxon>
        <taxon>50 kb inversion clade</taxon>
        <taxon>NPAAA clade</taxon>
        <taxon>Hologalegina</taxon>
        <taxon>IRL clade</taxon>
        <taxon>Trifolieae</taxon>
        <taxon>Trifolium</taxon>
    </lineage>
</organism>
<dbReference type="Proteomes" id="UP000242715">
    <property type="component" value="Unassembled WGS sequence"/>
</dbReference>
<gene>
    <name evidence="1" type="ORF">TSUD_145450</name>
</gene>
<accession>A0A2Z6NLN9</accession>
<name>A0A2Z6NLN9_TRISU</name>
<dbReference type="OrthoDB" id="1459829at2759"/>
<dbReference type="AlphaFoldDB" id="A0A2Z6NLN9"/>
<sequence length="188" mass="20402">MLYSHATASGPTSCLNLFLQNEANIQNTNNTVVNLDDDSLGTQEIERSLISSKATHSLTARSDKGNAKDVVVDGAPVGDIDIDKLVKKRETIVRKVAGETLKSDESVITQKGAKSNKVDLHGVSVVDADFVESQQEIVTPNQLAANETKVAKSKKLVKRVSPQKEEDVEDDNAPIKLLKRAVKIEKIV</sequence>
<keyword evidence="2" id="KW-1185">Reference proteome</keyword>
<reference evidence="2" key="1">
    <citation type="journal article" date="2017" name="Front. Plant Sci.">
        <title>Climate Clever Clovers: New Paradigm to Reduce the Environmental Footprint of Ruminants by Breeding Low Methanogenic Forages Utilizing Haplotype Variation.</title>
        <authorList>
            <person name="Kaur P."/>
            <person name="Appels R."/>
            <person name="Bayer P.E."/>
            <person name="Keeble-Gagnere G."/>
            <person name="Wang J."/>
            <person name="Hirakawa H."/>
            <person name="Shirasawa K."/>
            <person name="Vercoe P."/>
            <person name="Stefanova K."/>
            <person name="Durmic Z."/>
            <person name="Nichols P."/>
            <person name="Revell C."/>
            <person name="Isobe S.N."/>
            <person name="Edwards D."/>
            <person name="Erskine W."/>
        </authorList>
    </citation>
    <scope>NUCLEOTIDE SEQUENCE [LARGE SCALE GENOMIC DNA]</scope>
    <source>
        <strain evidence="2">cv. Daliak</strain>
    </source>
</reference>
<proteinExistence type="predicted"/>
<evidence type="ECO:0000313" key="1">
    <source>
        <dbReference type="EMBL" id="GAU30747.1"/>
    </source>
</evidence>